<dbReference type="Proteomes" id="UP000191285">
    <property type="component" value="Unassembled WGS sequence"/>
</dbReference>
<organism evidence="1 2">
    <name type="scientific">Penicillium steckii</name>
    <dbReference type="NCBI Taxonomy" id="303698"/>
    <lineage>
        <taxon>Eukaryota</taxon>
        <taxon>Fungi</taxon>
        <taxon>Dikarya</taxon>
        <taxon>Ascomycota</taxon>
        <taxon>Pezizomycotina</taxon>
        <taxon>Eurotiomycetes</taxon>
        <taxon>Eurotiomycetidae</taxon>
        <taxon>Eurotiales</taxon>
        <taxon>Aspergillaceae</taxon>
        <taxon>Penicillium</taxon>
    </lineage>
</organism>
<evidence type="ECO:0000313" key="1">
    <source>
        <dbReference type="EMBL" id="OQE29644.1"/>
    </source>
</evidence>
<dbReference type="EMBL" id="MLKD01000002">
    <property type="protein sequence ID" value="OQE29644.1"/>
    <property type="molecule type" value="Genomic_DNA"/>
</dbReference>
<dbReference type="PANTHER" id="PTHR43861">
    <property type="entry name" value="TRANS-ACONITATE 2-METHYLTRANSFERASE-RELATED"/>
    <property type="match status" value="1"/>
</dbReference>
<dbReference type="InterPro" id="IPR029063">
    <property type="entry name" value="SAM-dependent_MTases_sf"/>
</dbReference>
<protein>
    <recommendedName>
        <fullName evidence="3">Methyltransferase domain-containing protein</fullName>
    </recommendedName>
</protein>
<dbReference type="PANTHER" id="PTHR43861:SF1">
    <property type="entry name" value="TRANS-ACONITATE 2-METHYLTRANSFERASE"/>
    <property type="match status" value="1"/>
</dbReference>
<dbReference type="Gene3D" id="3.40.50.150">
    <property type="entry name" value="Vaccinia Virus protein VP39"/>
    <property type="match status" value="1"/>
</dbReference>
<reference evidence="2" key="1">
    <citation type="journal article" date="2017" name="Nat. Microbiol.">
        <title>Global analysis of biosynthetic gene clusters reveals vast potential of secondary metabolite production in Penicillium species.</title>
        <authorList>
            <person name="Nielsen J.C."/>
            <person name="Grijseels S."/>
            <person name="Prigent S."/>
            <person name="Ji B."/>
            <person name="Dainat J."/>
            <person name="Nielsen K.F."/>
            <person name="Frisvad J.C."/>
            <person name="Workman M."/>
            <person name="Nielsen J."/>
        </authorList>
    </citation>
    <scope>NUCLEOTIDE SEQUENCE [LARGE SCALE GENOMIC DNA]</scope>
    <source>
        <strain evidence="2">IBT 24891</strain>
    </source>
</reference>
<evidence type="ECO:0008006" key="3">
    <source>
        <dbReference type="Google" id="ProtNLM"/>
    </source>
</evidence>
<dbReference type="SUPFAM" id="SSF53335">
    <property type="entry name" value="S-adenosyl-L-methionine-dependent methyltransferases"/>
    <property type="match status" value="1"/>
</dbReference>
<evidence type="ECO:0000313" key="2">
    <source>
        <dbReference type="Proteomes" id="UP000191285"/>
    </source>
</evidence>
<dbReference type="STRING" id="303698.A0A1V6TUI7"/>
<accession>A0A1V6TUI7</accession>
<dbReference type="OrthoDB" id="66144at2759"/>
<sequence>MTMIQDQPQQKDFWSTETYEAVASFVPRAADTLVQTINFKPNDRVLDIGCGDGKFTTVFSHQVEYVMGVDSSPAMIEAAKTLDYGGASTNFRVVDCRHLNREPEIVNGNWDKVASNAALHWVLRDPETRVSTLDTIFKSMKPGGTLFFEMCGFGNAPEMVTAYTYSLVNHGIPIEQAEAACPWFHPSDDYMKRLLEQIGFEIKHISLQPRPLKMNPDVNGGLKGFMKLIGSPWLDVLKTEEERESCLDQMCRMLRSGTLKEDGTQWITYYALSCVAAKPLL</sequence>
<keyword evidence="2" id="KW-1185">Reference proteome</keyword>
<dbReference type="Pfam" id="PF13489">
    <property type="entry name" value="Methyltransf_23"/>
    <property type="match status" value="1"/>
</dbReference>
<name>A0A1V6TUI7_9EURO</name>
<proteinExistence type="predicted"/>
<dbReference type="CDD" id="cd02440">
    <property type="entry name" value="AdoMet_MTases"/>
    <property type="match status" value="1"/>
</dbReference>
<comment type="caution">
    <text evidence="1">The sequence shown here is derived from an EMBL/GenBank/DDBJ whole genome shotgun (WGS) entry which is preliminary data.</text>
</comment>
<dbReference type="AlphaFoldDB" id="A0A1V6TUI7"/>
<gene>
    <name evidence="1" type="ORF">PENSTE_c002G01929</name>
</gene>